<protein>
    <submittedName>
        <fullName evidence="3">Pimeloyl-ACP methyl ester carboxylesterase</fullName>
    </submittedName>
</protein>
<dbReference type="InterPro" id="IPR000073">
    <property type="entry name" value="AB_hydrolase_1"/>
</dbReference>
<dbReference type="AlphaFoldDB" id="A0A1I3Z9S0"/>
<dbReference type="Gene3D" id="3.40.50.1820">
    <property type="entry name" value="alpha/beta hydrolase"/>
    <property type="match status" value="1"/>
</dbReference>
<dbReference type="EMBL" id="FOSQ01000002">
    <property type="protein sequence ID" value="SFK40421.1"/>
    <property type="molecule type" value="Genomic_DNA"/>
</dbReference>
<sequence length="255" mass="26650">MRLNVVAMGEGPPVVLLHGLLGAAQNFGAIQKAIAARGHRVLALDLRNHGQSPHADGMGYATMAEDVAETLVAEGAWPAAVIGHSMGGKVAMALALAKPAGVERLLVADIAPVTYPTPVFTRYVAAMQAIPLRDGLTRRDADAALAEAVPEAPLRAFLLQNLIFTESPPRWRIGLAAIAAGMGEIGGWPAMPGRYGGPVLVLSGDASAYVKPEHHAAIRALFPAARFASMAAGHWLHAENPRAFLAAVEEFLSVA</sequence>
<dbReference type="PANTHER" id="PTHR46118:SF4">
    <property type="entry name" value="PROTEIN ABHD11"/>
    <property type="match status" value="1"/>
</dbReference>
<evidence type="ECO:0000256" key="1">
    <source>
        <dbReference type="ARBA" id="ARBA00022801"/>
    </source>
</evidence>
<dbReference type="STRING" id="1123062.SAMN02745775_102290"/>
<dbReference type="RefSeq" id="WP_092958257.1">
    <property type="nucleotide sequence ID" value="NZ_FOSQ01000002.1"/>
</dbReference>
<evidence type="ECO:0000259" key="2">
    <source>
        <dbReference type="Pfam" id="PF00561"/>
    </source>
</evidence>
<dbReference type="SUPFAM" id="SSF53474">
    <property type="entry name" value="alpha/beta-Hydrolases"/>
    <property type="match status" value="1"/>
</dbReference>
<dbReference type="PRINTS" id="PR00111">
    <property type="entry name" value="ABHYDROLASE"/>
</dbReference>
<proteinExistence type="predicted"/>
<dbReference type="PANTHER" id="PTHR46118">
    <property type="entry name" value="PROTEIN ABHD11"/>
    <property type="match status" value="1"/>
</dbReference>
<evidence type="ECO:0000313" key="4">
    <source>
        <dbReference type="Proteomes" id="UP000199473"/>
    </source>
</evidence>
<accession>A0A1I3Z9S0</accession>
<keyword evidence="4" id="KW-1185">Reference proteome</keyword>
<dbReference type="OrthoDB" id="9808398at2"/>
<dbReference type="Pfam" id="PF00561">
    <property type="entry name" value="Abhydrolase_1"/>
    <property type="match status" value="1"/>
</dbReference>
<reference evidence="3 4" key="1">
    <citation type="submission" date="2016-10" db="EMBL/GenBank/DDBJ databases">
        <authorList>
            <person name="de Groot N.N."/>
        </authorList>
    </citation>
    <scope>NUCLEOTIDE SEQUENCE [LARGE SCALE GENOMIC DNA]</scope>
    <source>
        <strain evidence="3 4">DSM 19981</strain>
    </source>
</reference>
<dbReference type="Proteomes" id="UP000199473">
    <property type="component" value="Unassembled WGS sequence"/>
</dbReference>
<keyword evidence="1" id="KW-0378">Hydrolase</keyword>
<organism evidence="3 4">
    <name type="scientific">Falsiroseomonas stagni DSM 19981</name>
    <dbReference type="NCBI Taxonomy" id="1123062"/>
    <lineage>
        <taxon>Bacteria</taxon>
        <taxon>Pseudomonadati</taxon>
        <taxon>Pseudomonadota</taxon>
        <taxon>Alphaproteobacteria</taxon>
        <taxon>Acetobacterales</taxon>
        <taxon>Roseomonadaceae</taxon>
        <taxon>Falsiroseomonas</taxon>
    </lineage>
</organism>
<feature type="domain" description="AB hydrolase-1" evidence="2">
    <location>
        <begin position="12"/>
        <end position="241"/>
    </location>
</feature>
<evidence type="ECO:0000313" key="3">
    <source>
        <dbReference type="EMBL" id="SFK40421.1"/>
    </source>
</evidence>
<gene>
    <name evidence="3" type="ORF">SAMN02745775_102290</name>
</gene>
<name>A0A1I3Z9S0_9PROT</name>
<dbReference type="InterPro" id="IPR029058">
    <property type="entry name" value="AB_hydrolase_fold"/>
</dbReference>
<dbReference type="GO" id="GO:0016787">
    <property type="term" value="F:hydrolase activity"/>
    <property type="evidence" value="ECO:0007669"/>
    <property type="project" value="UniProtKB-KW"/>
</dbReference>